<gene>
    <name evidence="1" type="ORF">EV197_2251</name>
</gene>
<reference evidence="1 2" key="1">
    <citation type="submission" date="2019-02" db="EMBL/GenBank/DDBJ databases">
        <title>Genomic Encyclopedia of Type Strains, Phase IV (KMG-IV): sequencing the most valuable type-strain genomes for metagenomic binning, comparative biology and taxonomic classification.</title>
        <authorList>
            <person name="Goeker M."/>
        </authorList>
    </citation>
    <scope>NUCLEOTIDE SEQUENCE [LARGE SCALE GENOMIC DNA]</scope>
    <source>
        <strain evidence="1 2">DSM 17196</strain>
    </source>
</reference>
<dbReference type="AlphaFoldDB" id="A0A4Q7P1G2"/>
<dbReference type="Proteomes" id="UP000292262">
    <property type="component" value="Unassembled WGS sequence"/>
</dbReference>
<organism evidence="1 2">
    <name type="scientific">Aquimarina brevivitae</name>
    <dbReference type="NCBI Taxonomy" id="323412"/>
    <lineage>
        <taxon>Bacteria</taxon>
        <taxon>Pseudomonadati</taxon>
        <taxon>Bacteroidota</taxon>
        <taxon>Flavobacteriia</taxon>
        <taxon>Flavobacteriales</taxon>
        <taxon>Flavobacteriaceae</taxon>
        <taxon>Aquimarina</taxon>
    </lineage>
</organism>
<dbReference type="RefSeq" id="WP_165389047.1">
    <property type="nucleotide sequence ID" value="NZ_SGXE01000002.1"/>
</dbReference>
<evidence type="ECO:0000313" key="1">
    <source>
        <dbReference type="EMBL" id="RZS93671.1"/>
    </source>
</evidence>
<protein>
    <submittedName>
        <fullName evidence="1">Uncharacterized protein</fullName>
    </submittedName>
</protein>
<name>A0A4Q7P1G2_9FLAO</name>
<keyword evidence="2" id="KW-1185">Reference proteome</keyword>
<sequence>MHKKQANEDVILADMHADGTKFTKELAARKKAKEFQKERVERLKSKK</sequence>
<proteinExistence type="predicted"/>
<accession>A0A4Q7P1G2</accession>
<evidence type="ECO:0000313" key="2">
    <source>
        <dbReference type="Proteomes" id="UP000292262"/>
    </source>
</evidence>
<dbReference type="EMBL" id="SGXE01000002">
    <property type="protein sequence ID" value="RZS93671.1"/>
    <property type="molecule type" value="Genomic_DNA"/>
</dbReference>
<comment type="caution">
    <text evidence="1">The sequence shown here is derived from an EMBL/GenBank/DDBJ whole genome shotgun (WGS) entry which is preliminary data.</text>
</comment>